<dbReference type="STRING" id="1128970.SAMN04487935_3164"/>
<accession>A0A1G9B2D0</accession>
<feature type="region of interest" description="Disordered" evidence="1">
    <location>
        <begin position="34"/>
        <end position="67"/>
    </location>
</feature>
<organism evidence="2 3">
    <name type="scientific">Flavobacterium noncentrifugens</name>
    <dbReference type="NCBI Taxonomy" id="1128970"/>
    <lineage>
        <taxon>Bacteria</taxon>
        <taxon>Pseudomonadati</taxon>
        <taxon>Bacteroidota</taxon>
        <taxon>Flavobacteriia</taxon>
        <taxon>Flavobacteriales</taxon>
        <taxon>Flavobacteriaceae</taxon>
        <taxon>Flavobacterium</taxon>
    </lineage>
</organism>
<protein>
    <submittedName>
        <fullName evidence="2">Uncharacterized protein</fullName>
    </submittedName>
</protein>
<evidence type="ECO:0000313" key="2">
    <source>
        <dbReference type="EMBL" id="SDK33741.1"/>
    </source>
</evidence>
<dbReference type="EMBL" id="FNEZ01000005">
    <property type="protein sequence ID" value="SDK33741.1"/>
    <property type="molecule type" value="Genomic_DNA"/>
</dbReference>
<sequence>MACPCGSGYPLQSFLPSAVWFETRAIPAKKDFHYYPSRETPRKPVIPTQEKSRTQPHKKPFKTSDFQ</sequence>
<evidence type="ECO:0000313" key="3">
    <source>
        <dbReference type="Proteomes" id="UP000199580"/>
    </source>
</evidence>
<dbReference type="Proteomes" id="UP000199580">
    <property type="component" value="Unassembled WGS sequence"/>
</dbReference>
<proteinExistence type="predicted"/>
<evidence type="ECO:0000256" key="1">
    <source>
        <dbReference type="SAM" id="MobiDB-lite"/>
    </source>
</evidence>
<keyword evidence="3" id="KW-1185">Reference proteome</keyword>
<name>A0A1G9B2D0_9FLAO</name>
<reference evidence="2 3" key="1">
    <citation type="submission" date="2016-10" db="EMBL/GenBank/DDBJ databases">
        <authorList>
            <person name="de Groot N.N."/>
        </authorList>
    </citation>
    <scope>NUCLEOTIDE SEQUENCE [LARGE SCALE GENOMIC DNA]</scope>
    <source>
        <strain evidence="2 3">CGMCC 1.10076</strain>
    </source>
</reference>
<dbReference type="AlphaFoldDB" id="A0A1G9B2D0"/>
<gene>
    <name evidence="2" type="ORF">SAMN04487935_3164</name>
</gene>